<dbReference type="AlphaFoldDB" id="A0A9D1IPG9"/>
<dbReference type="InterPro" id="IPR012338">
    <property type="entry name" value="Beta-lactam/transpept-like"/>
</dbReference>
<dbReference type="Proteomes" id="UP000824074">
    <property type="component" value="Unassembled WGS sequence"/>
</dbReference>
<dbReference type="Pfam" id="PF00905">
    <property type="entry name" value="Transpeptidase"/>
    <property type="match status" value="1"/>
</dbReference>
<dbReference type="GO" id="GO:0008658">
    <property type="term" value="F:penicillin binding"/>
    <property type="evidence" value="ECO:0007669"/>
    <property type="project" value="InterPro"/>
</dbReference>
<accession>A0A9D1IPG9</accession>
<dbReference type="GO" id="GO:0071972">
    <property type="term" value="F:peptidoglycan L,D-transpeptidase activity"/>
    <property type="evidence" value="ECO:0007669"/>
    <property type="project" value="TreeGrafter"/>
</dbReference>
<evidence type="ECO:0000259" key="12">
    <source>
        <dbReference type="Pfam" id="PF00905"/>
    </source>
</evidence>
<comment type="caution">
    <text evidence="14">The sequence shown here is derived from an EMBL/GenBank/DDBJ whole genome shotgun (WGS) entry which is preliminary data.</text>
</comment>
<keyword evidence="9 11" id="KW-0472">Membrane</keyword>
<evidence type="ECO:0000256" key="2">
    <source>
        <dbReference type="ARBA" id="ARBA00004236"/>
    </source>
</evidence>
<dbReference type="GO" id="GO:0071555">
    <property type="term" value="P:cell wall organization"/>
    <property type="evidence" value="ECO:0007669"/>
    <property type="project" value="UniProtKB-KW"/>
</dbReference>
<dbReference type="InterPro" id="IPR001460">
    <property type="entry name" value="PCN-bd_Tpept"/>
</dbReference>
<keyword evidence="6" id="KW-0133">Cell shape</keyword>
<comment type="subcellular location">
    <subcellularLocation>
        <location evidence="2">Cell membrane</location>
    </subcellularLocation>
    <subcellularLocation>
        <location evidence="1">Membrane</location>
        <topology evidence="1">Single-pass membrane protein</topology>
    </subcellularLocation>
</comment>
<keyword evidence="10" id="KW-0961">Cell wall biogenesis/degradation</keyword>
<reference evidence="14" key="1">
    <citation type="submission" date="2020-10" db="EMBL/GenBank/DDBJ databases">
        <authorList>
            <person name="Gilroy R."/>
        </authorList>
    </citation>
    <scope>NUCLEOTIDE SEQUENCE</scope>
    <source>
        <strain evidence="14">CHK193-30670</strain>
    </source>
</reference>
<dbReference type="InterPro" id="IPR050515">
    <property type="entry name" value="Beta-lactam/transpept"/>
</dbReference>
<dbReference type="Gene3D" id="1.10.10.1230">
    <property type="entry name" value="Penicillin-binding protein, N-terminal non-catalytic domain, head sub-domain"/>
    <property type="match status" value="1"/>
</dbReference>
<keyword evidence="4" id="KW-1003">Cell membrane</keyword>
<keyword evidence="5 11" id="KW-0812">Transmembrane</keyword>
<gene>
    <name evidence="14" type="ORF">IAB68_03565</name>
</gene>
<protein>
    <submittedName>
        <fullName evidence="14">Penicillin-binding protein 2</fullName>
    </submittedName>
</protein>
<evidence type="ECO:0000313" key="15">
    <source>
        <dbReference type="Proteomes" id="UP000824074"/>
    </source>
</evidence>
<dbReference type="InterPro" id="IPR005311">
    <property type="entry name" value="PBP_dimer"/>
</dbReference>
<evidence type="ECO:0000256" key="11">
    <source>
        <dbReference type="SAM" id="Phobius"/>
    </source>
</evidence>
<organism evidence="14 15">
    <name type="scientific">Candidatus Aphodocola excrementigallinarum</name>
    <dbReference type="NCBI Taxonomy" id="2840670"/>
    <lineage>
        <taxon>Bacteria</taxon>
        <taxon>Bacillati</taxon>
        <taxon>Bacillota</taxon>
        <taxon>Bacilli</taxon>
        <taxon>Candidatus Aphodocola</taxon>
    </lineage>
</organism>
<keyword evidence="7" id="KW-0573">Peptidoglycan synthesis</keyword>
<dbReference type="SUPFAM" id="SSF56601">
    <property type="entry name" value="beta-lactamase/transpeptidase-like"/>
    <property type="match status" value="1"/>
</dbReference>
<evidence type="ECO:0000256" key="10">
    <source>
        <dbReference type="ARBA" id="ARBA00023316"/>
    </source>
</evidence>
<dbReference type="InterPro" id="IPR036138">
    <property type="entry name" value="PBP_dimer_sf"/>
</dbReference>
<evidence type="ECO:0000259" key="13">
    <source>
        <dbReference type="Pfam" id="PF03717"/>
    </source>
</evidence>
<evidence type="ECO:0000256" key="3">
    <source>
        <dbReference type="ARBA" id="ARBA00007171"/>
    </source>
</evidence>
<feature type="domain" description="Penicillin-binding protein transpeptidase" evidence="12">
    <location>
        <begin position="339"/>
        <end position="668"/>
    </location>
</feature>
<evidence type="ECO:0000256" key="8">
    <source>
        <dbReference type="ARBA" id="ARBA00022989"/>
    </source>
</evidence>
<dbReference type="SUPFAM" id="SSF56519">
    <property type="entry name" value="Penicillin binding protein dimerisation domain"/>
    <property type="match status" value="1"/>
</dbReference>
<evidence type="ECO:0000256" key="5">
    <source>
        <dbReference type="ARBA" id="ARBA00022692"/>
    </source>
</evidence>
<feature type="domain" description="Penicillin-binding protein dimerisation" evidence="13">
    <location>
        <begin position="61"/>
        <end position="287"/>
    </location>
</feature>
<dbReference type="Gene3D" id="3.40.710.10">
    <property type="entry name" value="DD-peptidase/beta-lactamase superfamily"/>
    <property type="match status" value="1"/>
</dbReference>
<name>A0A9D1IPG9_9FIRM</name>
<dbReference type="PANTHER" id="PTHR30627">
    <property type="entry name" value="PEPTIDOGLYCAN D,D-TRANSPEPTIDASE"/>
    <property type="match status" value="1"/>
</dbReference>
<dbReference type="GO" id="GO:0005886">
    <property type="term" value="C:plasma membrane"/>
    <property type="evidence" value="ECO:0007669"/>
    <property type="project" value="UniProtKB-SubCell"/>
</dbReference>
<dbReference type="GO" id="GO:0009252">
    <property type="term" value="P:peptidoglycan biosynthetic process"/>
    <property type="evidence" value="ECO:0007669"/>
    <property type="project" value="UniProtKB-KW"/>
</dbReference>
<evidence type="ECO:0000256" key="9">
    <source>
        <dbReference type="ARBA" id="ARBA00023136"/>
    </source>
</evidence>
<dbReference type="EMBL" id="DVMT01000035">
    <property type="protein sequence ID" value="HIU40356.1"/>
    <property type="molecule type" value="Genomic_DNA"/>
</dbReference>
<evidence type="ECO:0000256" key="1">
    <source>
        <dbReference type="ARBA" id="ARBA00004167"/>
    </source>
</evidence>
<evidence type="ECO:0000256" key="6">
    <source>
        <dbReference type="ARBA" id="ARBA00022960"/>
    </source>
</evidence>
<evidence type="ECO:0000256" key="4">
    <source>
        <dbReference type="ARBA" id="ARBA00022475"/>
    </source>
</evidence>
<dbReference type="PANTHER" id="PTHR30627:SF2">
    <property type="entry name" value="PEPTIDOGLYCAN D,D-TRANSPEPTIDASE MRDA"/>
    <property type="match status" value="1"/>
</dbReference>
<dbReference type="GO" id="GO:0008360">
    <property type="term" value="P:regulation of cell shape"/>
    <property type="evidence" value="ECO:0007669"/>
    <property type="project" value="UniProtKB-KW"/>
</dbReference>
<dbReference type="Gene3D" id="3.90.1310.10">
    <property type="entry name" value="Penicillin-binding protein 2a (Domain 2)"/>
    <property type="match status" value="1"/>
</dbReference>
<sequence>MKKEDEKDITKKRIIVLSVFIFILFLVLIFRISYLQLFDVKASVKKLKELSTKTVYGPSMPRGRILDRNYNVIVDNEGINVITYKKESGTTIKDEIEMAYELAQKLDVSYTKLKDEALKDFWIVNNEKKADSKITDEERELYERRKLSSDDLYDLKIKRITDKELSKYDDLDKEAAYIYYLMNNGYSYDDKLIKEGASDYEYAYVLQNKDDLKGFDASISWQRSYPYGDTLRQILGSVSTTSQGVPEELKSKYLSKGYELSDRVGLSYLELEYEDELSGKKDEYEVKNGVKKLVKEGKRGNDIVLSIDINLQQELEKIIEEELINAKSEANTQYYDHTSVVITDPKTGEILAMASKQITETSEGYKISDYTTNILTGSDTPGSIVKGASMLVGYKTGALQIGDVLYDKCIKFKNTPEKCSWRRSLGALNDIKALQLSSNSYQFQAALKVAGVNYYYNMPIKIDDSALNTYRSIFESLGLGSKSGIDLPFETEGFKGKTSNAGLLLNFAIGQYDTYSALQLSSYLNTIINEGDRLKLNLVKEVRASSDGNELGGVISSYEKTILNNANIDDVYFKRVKEGFKSVMEGSLGRGYMGDAPNPAGKTGTSESFYDSDGDGVVDKETYTKSFIGYAPYDDPLMSIIAISPHVSHKNGGTTYTSSVNKRIVSRICNIFFENYE</sequence>
<evidence type="ECO:0000256" key="7">
    <source>
        <dbReference type="ARBA" id="ARBA00022984"/>
    </source>
</evidence>
<dbReference type="Pfam" id="PF03717">
    <property type="entry name" value="PBP_dimer"/>
    <property type="match status" value="1"/>
</dbReference>
<proteinExistence type="inferred from homology"/>
<evidence type="ECO:0000313" key="14">
    <source>
        <dbReference type="EMBL" id="HIU40356.1"/>
    </source>
</evidence>
<keyword evidence="8 11" id="KW-1133">Transmembrane helix</keyword>
<comment type="similarity">
    <text evidence="3">Belongs to the transpeptidase family.</text>
</comment>
<reference evidence="14" key="2">
    <citation type="journal article" date="2021" name="PeerJ">
        <title>Extensive microbial diversity within the chicken gut microbiome revealed by metagenomics and culture.</title>
        <authorList>
            <person name="Gilroy R."/>
            <person name="Ravi A."/>
            <person name="Getino M."/>
            <person name="Pursley I."/>
            <person name="Horton D.L."/>
            <person name="Alikhan N.F."/>
            <person name="Baker D."/>
            <person name="Gharbi K."/>
            <person name="Hall N."/>
            <person name="Watson M."/>
            <person name="Adriaenssens E.M."/>
            <person name="Foster-Nyarko E."/>
            <person name="Jarju S."/>
            <person name="Secka A."/>
            <person name="Antonio M."/>
            <person name="Oren A."/>
            <person name="Chaudhuri R.R."/>
            <person name="La Ragione R."/>
            <person name="Hildebrand F."/>
            <person name="Pallen M.J."/>
        </authorList>
    </citation>
    <scope>NUCLEOTIDE SEQUENCE</scope>
    <source>
        <strain evidence="14">CHK193-30670</strain>
    </source>
</reference>
<feature type="transmembrane region" description="Helical" evidence="11">
    <location>
        <begin position="14"/>
        <end position="34"/>
    </location>
</feature>